<dbReference type="InterPro" id="IPR003021">
    <property type="entry name" value="Rad1_Rec1_Rad17"/>
</dbReference>
<dbReference type="Gene3D" id="3.70.10.10">
    <property type="match status" value="1"/>
</dbReference>
<accession>A0A0H5QNQ7</accession>
<name>A0A0H5QNQ7_9EUKA</name>
<comment type="subcellular location">
    <subcellularLocation>
        <location evidence="1">Nucleus</location>
    </subcellularLocation>
</comment>
<dbReference type="PANTHER" id="PTHR10870">
    <property type="entry name" value="CELL CYCLE CHECKPOINT PROTEIN RAD1"/>
    <property type="match status" value="1"/>
</dbReference>
<dbReference type="GO" id="GO:0006281">
    <property type="term" value="P:DNA repair"/>
    <property type="evidence" value="ECO:0007669"/>
    <property type="project" value="UniProtKB-KW"/>
</dbReference>
<evidence type="ECO:0000313" key="6">
    <source>
        <dbReference type="EMBL" id="CRZ03026.1"/>
    </source>
</evidence>
<evidence type="ECO:0000256" key="5">
    <source>
        <dbReference type="ARBA" id="ARBA00023242"/>
    </source>
</evidence>
<dbReference type="GO" id="GO:0030896">
    <property type="term" value="C:checkpoint clamp complex"/>
    <property type="evidence" value="ECO:0007669"/>
    <property type="project" value="TreeGrafter"/>
</dbReference>
<sequence length="290" mass="32414">MAQERANNTQEPNVDGLVPEISFKMDSSSVLSSIISSLLFEKKDMIANVSFNNAGIRISVDKARSMQARAYIKKESLQDYELLADHVQITINLSLMYRCLTVFGDKSAHVEFLYRGDGFPITFILEDQGVITECQINTLEPVSLPDFNFRSSSVINRAIIKSSLLKEALSDMDIPGSQYIDITMSPVHPFIKLASNAGAMRSEVQFLNDPEVFPVLACQTTASFPYALPLFRSTVKALSMATQTNIKMNTEGMLLLQHSIKSLENTNIKNWIEFTLSPAIMERDAVDLQR</sequence>
<evidence type="ECO:0000256" key="4">
    <source>
        <dbReference type="ARBA" id="ARBA00023204"/>
    </source>
</evidence>
<dbReference type="PANTHER" id="PTHR10870:SF0">
    <property type="entry name" value="CELL CYCLE CHECKPOINT PROTEIN RAD1"/>
    <property type="match status" value="1"/>
</dbReference>
<keyword evidence="5" id="KW-0539">Nucleus</keyword>
<dbReference type="InterPro" id="IPR003011">
    <property type="entry name" value="Cell_cycle_checkpoint_Rad1"/>
</dbReference>
<dbReference type="Pfam" id="PF02144">
    <property type="entry name" value="Rad1"/>
    <property type="match status" value="1"/>
</dbReference>
<keyword evidence="4" id="KW-0234">DNA repair</keyword>
<evidence type="ECO:0000256" key="3">
    <source>
        <dbReference type="ARBA" id="ARBA00022763"/>
    </source>
</evidence>
<dbReference type="GO" id="GO:0000077">
    <property type="term" value="P:DNA damage checkpoint signaling"/>
    <property type="evidence" value="ECO:0007669"/>
    <property type="project" value="InterPro"/>
</dbReference>
<dbReference type="InterPro" id="IPR046938">
    <property type="entry name" value="DNA_clamp_sf"/>
</dbReference>
<dbReference type="EMBL" id="HACM01002584">
    <property type="protein sequence ID" value="CRZ03026.1"/>
    <property type="molecule type" value="Transcribed_RNA"/>
</dbReference>
<protein>
    <recommendedName>
        <fullName evidence="7">Cell cycle checkpoint protein RAD1</fullName>
    </recommendedName>
</protein>
<dbReference type="PRINTS" id="PR01245">
    <property type="entry name" value="RAD1REC1"/>
</dbReference>
<organism evidence="6">
    <name type="scientific">Spongospora subterranea</name>
    <dbReference type="NCBI Taxonomy" id="70186"/>
    <lineage>
        <taxon>Eukaryota</taxon>
        <taxon>Sar</taxon>
        <taxon>Rhizaria</taxon>
        <taxon>Endomyxa</taxon>
        <taxon>Phytomyxea</taxon>
        <taxon>Plasmodiophorida</taxon>
        <taxon>Plasmodiophoridae</taxon>
        <taxon>Spongospora</taxon>
    </lineage>
</organism>
<evidence type="ECO:0000256" key="1">
    <source>
        <dbReference type="ARBA" id="ARBA00004123"/>
    </source>
</evidence>
<dbReference type="AlphaFoldDB" id="A0A0H5QNQ7"/>
<comment type="similarity">
    <text evidence="2">Belongs to the rad1 family.</text>
</comment>
<proteinExistence type="inferred from homology"/>
<evidence type="ECO:0000256" key="2">
    <source>
        <dbReference type="ARBA" id="ARBA00010991"/>
    </source>
</evidence>
<dbReference type="PRINTS" id="PR01246">
    <property type="entry name" value="RAD1REPAIR"/>
</dbReference>
<reference evidence="6" key="1">
    <citation type="submission" date="2015-04" db="EMBL/GenBank/DDBJ databases">
        <title>The genome sequence of the plant pathogenic Rhizarian Plasmodiophora brassicae reveals insights in its biotrophic life cycle and the origin of chitin synthesis.</title>
        <authorList>
            <person name="Schwelm A."/>
            <person name="Fogelqvist J."/>
            <person name="Knaust A."/>
            <person name="Julke S."/>
            <person name="Lilja T."/>
            <person name="Dhandapani V."/>
            <person name="Bonilla-Rosso G."/>
            <person name="Karlsson M."/>
            <person name="Shevchenko A."/>
            <person name="Choi S.R."/>
            <person name="Kim H.G."/>
            <person name="Park J.Y."/>
            <person name="Lim Y.P."/>
            <person name="Ludwig-Muller J."/>
            <person name="Dixelius C."/>
        </authorList>
    </citation>
    <scope>NUCLEOTIDE SEQUENCE</scope>
    <source>
        <tissue evidence="6">Potato root galls</tissue>
    </source>
</reference>
<keyword evidence="3" id="KW-0227">DNA damage</keyword>
<evidence type="ECO:0008006" key="7">
    <source>
        <dbReference type="Google" id="ProtNLM"/>
    </source>
</evidence>
<dbReference type="SUPFAM" id="SSF55979">
    <property type="entry name" value="DNA clamp"/>
    <property type="match status" value="1"/>
</dbReference>